<dbReference type="Gene3D" id="3.40.50.1820">
    <property type="entry name" value="alpha/beta hydrolase"/>
    <property type="match status" value="1"/>
</dbReference>
<evidence type="ECO:0000313" key="2">
    <source>
        <dbReference type="EMBL" id="MFC6197684.1"/>
    </source>
</evidence>
<evidence type="ECO:0000256" key="1">
    <source>
        <dbReference type="SAM" id="SignalP"/>
    </source>
</evidence>
<proteinExistence type="predicted"/>
<organism evidence="2 3">
    <name type="scientific">Ponticaulis profundi</name>
    <dbReference type="NCBI Taxonomy" id="2665222"/>
    <lineage>
        <taxon>Bacteria</taxon>
        <taxon>Pseudomonadati</taxon>
        <taxon>Pseudomonadota</taxon>
        <taxon>Alphaproteobacteria</taxon>
        <taxon>Hyphomonadales</taxon>
        <taxon>Hyphomonadaceae</taxon>
        <taxon>Ponticaulis</taxon>
    </lineage>
</organism>
<protein>
    <submittedName>
        <fullName evidence="2">Alpha/beta hydrolase family protein</fullName>
    </submittedName>
</protein>
<dbReference type="GO" id="GO:0016787">
    <property type="term" value="F:hydrolase activity"/>
    <property type="evidence" value="ECO:0007669"/>
    <property type="project" value="UniProtKB-KW"/>
</dbReference>
<accession>A0ABW1S841</accession>
<sequence>MLIRPSILALTFAVMSCASVTEQPATAESYETLSEAGSNEKDFSLTSPDRRDISVRAFLPETDCSPCSLIIFSHGANATYDRYDVLLKDWAEKGYVVVAPLHIDSELHPKRDTFDQDDSRVFRVEDYQLLSDMFAADGFTFENLTFSDVQIAAGHSYGALIALIAGGVVPENPDWTLPEGTLKPKAVLGISPPGAMDGLISLEGYSELDVPALIVTGTTDILPGFIDEWQAHLAAYDAADPALAYGLVFDGMDHNFNGAYCRIAPEGATAQPAVDELNSSIETFISAIKAGRAPTDSDWRALSSSDMEAIAK</sequence>
<comment type="caution">
    <text evidence="2">The sequence shown here is derived from an EMBL/GenBank/DDBJ whole genome shotgun (WGS) entry which is preliminary data.</text>
</comment>
<dbReference type="RefSeq" id="WP_377376937.1">
    <property type="nucleotide sequence ID" value="NZ_JBHSSW010000005.1"/>
</dbReference>
<dbReference type="PROSITE" id="PS51257">
    <property type="entry name" value="PROKAR_LIPOPROTEIN"/>
    <property type="match status" value="1"/>
</dbReference>
<reference evidence="3" key="1">
    <citation type="journal article" date="2019" name="Int. J. Syst. Evol. Microbiol.">
        <title>The Global Catalogue of Microorganisms (GCM) 10K type strain sequencing project: providing services to taxonomists for standard genome sequencing and annotation.</title>
        <authorList>
            <consortium name="The Broad Institute Genomics Platform"/>
            <consortium name="The Broad Institute Genome Sequencing Center for Infectious Disease"/>
            <person name="Wu L."/>
            <person name="Ma J."/>
        </authorList>
    </citation>
    <scope>NUCLEOTIDE SEQUENCE [LARGE SCALE GENOMIC DNA]</scope>
    <source>
        <strain evidence="3">CGMCC-1.15741</strain>
    </source>
</reference>
<feature type="chain" id="PRO_5047501191" evidence="1">
    <location>
        <begin position="21"/>
        <end position="312"/>
    </location>
</feature>
<name>A0ABW1S841_9PROT</name>
<feature type="signal peptide" evidence="1">
    <location>
        <begin position="1"/>
        <end position="20"/>
    </location>
</feature>
<evidence type="ECO:0000313" key="3">
    <source>
        <dbReference type="Proteomes" id="UP001596303"/>
    </source>
</evidence>
<dbReference type="Proteomes" id="UP001596303">
    <property type="component" value="Unassembled WGS sequence"/>
</dbReference>
<dbReference type="SUPFAM" id="SSF53474">
    <property type="entry name" value="alpha/beta-Hydrolases"/>
    <property type="match status" value="1"/>
</dbReference>
<dbReference type="EMBL" id="JBHSSW010000005">
    <property type="protein sequence ID" value="MFC6197684.1"/>
    <property type="molecule type" value="Genomic_DNA"/>
</dbReference>
<keyword evidence="3" id="KW-1185">Reference proteome</keyword>
<dbReference type="InterPro" id="IPR029058">
    <property type="entry name" value="AB_hydrolase_fold"/>
</dbReference>
<gene>
    <name evidence="2" type="ORF">ACFQDM_06315</name>
</gene>
<keyword evidence="2" id="KW-0378">Hydrolase</keyword>
<keyword evidence="1" id="KW-0732">Signal</keyword>